<gene>
    <name evidence="1" type="ORF">PVK06_038098</name>
</gene>
<dbReference type="EMBL" id="JARKNE010000011">
    <property type="protein sequence ID" value="KAK5783589.1"/>
    <property type="molecule type" value="Genomic_DNA"/>
</dbReference>
<name>A0ABR0MZ83_GOSAR</name>
<proteinExistence type="predicted"/>
<protein>
    <submittedName>
        <fullName evidence="1">Uncharacterized protein</fullName>
    </submittedName>
</protein>
<evidence type="ECO:0000313" key="1">
    <source>
        <dbReference type="EMBL" id="KAK5783589.1"/>
    </source>
</evidence>
<sequence length="155" mass="17802">MGVGTDGCLRIFYRIISFLSLQQRFRLVKMKLHTHWLGDGILIDASRSDQFIWWPLTIREEMVRIGGSQYGILGDPNVFEYFYDFVELESNLEISLRMQQQYTFAMESLEGNTISVCSRSMQLISWRSPSLGWYKLNIDGVRKPTTGMAACGGVI</sequence>
<keyword evidence="2" id="KW-1185">Reference proteome</keyword>
<comment type="caution">
    <text evidence="1">The sequence shown here is derived from an EMBL/GenBank/DDBJ whole genome shotgun (WGS) entry which is preliminary data.</text>
</comment>
<organism evidence="1 2">
    <name type="scientific">Gossypium arboreum</name>
    <name type="common">Tree cotton</name>
    <name type="synonym">Gossypium nanking</name>
    <dbReference type="NCBI Taxonomy" id="29729"/>
    <lineage>
        <taxon>Eukaryota</taxon>
        <taxon>Viridiplantae</taxon>
        <taxon>Streptophyta</taxon>
        <taxon>Embryophyta</taxon>
        <taxon>Tracheophyta</taxon>
        <taxon>Spermatophyta</taxon>
        <taxon>Magnoliopsida</taxon>
        <taxon>eudicotyledons</taxon>
        <taxon>Gunneridae</taxon>
        <taxon>Pentapetalae</taxon>
        <taxon>rosids</taxon>
        <taxon>malvids</taxon>
        <taxon>Malvales</taxon>
        <taxon>Malvaceae</taxon>
        <taxon>Malvoideae</taxon>
        <taxon>Gossypium</taxon>
    </lineage>
</organism>
<evidence type="ECO:0000313" key="2">
    <source>
        <dbReference type="Proteomes" id="UP001358586"/>
    </source>
</evidence>
<reference evidence="1 2" key="1">
    <citation type="submission" date="2023-03" db="EMBL/GenBank/DDBJ databases">
        <title>WGS of Gossypium arboreum.</title>
        <authorList>
            <person name="Yu D."/>
        </authorList>
    </citation>
    <scope>NUCLEOTIDE SEQUENCE [LARGE SCALE GENOMIC DNA]</scope>
    <source>
        <tissue evidence="1">Leaf</tissue>
    </source>
</reference>
<dbReference type="Proteomes" id="UP001358586">
    <property type="component" value="Chromosome 11"/>
</dbReference>
<accession>A0ABR0MZ83</accession>